<feature type="region of interest" description="Disordered" evidence="1">
    <location>
        <begin position="1"/>
        <end position="24"/>
    </location>
</feature>
<dbReference type="EMBL" id="CP034279">
    <property type="protein sequence ID" value="QGV79399.1"/>
    <property type="molecule type" value="Genomic_DNA"/>
</dbReference>
<sequence length="311" mass="32832">MASAAAEDANCRTTTGTQDFYPGPSAGETYDSTFHNSVAVPPGLYSGGFVPQGLAYWNDWDGTSEDVLLISAYHSSGSGASAIWGIALSGPRRGESLGHMLIPNTHAGGIVVTGGHVYVSGEGGVKYWSTATVRAELAGANTNKVIQPKGTQDIAGKGSFLGLGGGEGTTLWTGDFSDTSHESMWQYSTSSTGALTYTGKKRWVPAKTQGMAVVGDKYIFATSYGRDKRSNVWVRPTSYETDITDGTAFCMRAPSMMEGLAYGNSNGNEHVWALFESGAEPYVSDPNTLNKITNIHWADGSELAGLYGQGD</sequence>
<accession>A0A6I6FKL6</accession>
<name>A0A6I6FKL6_9ACTN</name>
<evidence type="ECO:0000256" key="1">
    <source>
        <dbReference type="SAM" id="MobiDB-lite"/>
    </source>
</evidence>
<dbReference type="Proteomes" id="UP000422572">
    <property type="component" value="Chromosome"/>
</dbReference>
<dbReference type="OrthoDB" id="4537321at2"/>
<keyword evidence="3" id="KW-1185">Reference proteome</keyword>
<reference evidence="2 3" key="1">
    <citation type="submission" date="2018-12" db="EMBL/GenBank/DDBJ databases">
        <title>Complete genome sequence of Streptomyces ficellus NRRL8067, the producer of ficellomycin, feldamycin and nojirimycin.</title>
        <authorList>
            <person name="Zhang H."/>
            <person name="Yue R."/>
            <person name="Liu Y."/>
            <person name="Li M."/>
            <person name="Mu H."/>
            <person name="Zhang J."/>
        </authorList>
    </citation>
    <scope>NUCLEOTIDE SEQUENCE [LARGE SCALE GENOMIC DNA]</scope>
    <source>
        <strain evidence="2 3">NRRL 8067</strain>
    </source>
</reference>
<proteinExistence type="predicted"/>
<gene>
    <name evidence="2" type="ORF">EIZ62_14955</name>
</gene>
<protein>
    <submittedName>
        <fullName evidence="2">Uncharacterized protein</fullName>
    </submittedName>
</protein>
<dbReference type="RefSeq" id="WP_156693145.1">
    <property type="nucleotide sequence ID" value="NZ_CP034279.1"/>
</dbReference>
<dbReference type="KEGG" id="sfic:EIZ62_14955"/>
<evidence type="ECO:0000313" key="2">
    <source>
        <dbReference type="EMBL" id="QGV79399.1"/>
    </source>
</evidence>
<evidence type="ECO:0000313" key="3">
    <source>
        <dbReference type="Proteomes" id="UP000422572"/>
    </source>
</evidence>
<dbReference type="AlphaFoldDB" id="A0A6I6FKL6"/>
<organism evidence="2 3">
    <name type="scientific">Streptomyces ficellus</name>
    <dbReference type="NCBI Taxonomy" id="1977088"/>
    <lineage>
        <taxon>Bacteria</taxon>
        <taxon>Bacillati</taxon>
        <taxon>Actinomycetota</taxon>
        <taxon>Actinomycetes</taxon>
        <taxon>Kitasatosporales</taxon>
        <taxon>Streptomycetaceae</taxon>
        <taxon>Streptomyces</taxon>
    </lineage>
</organism>